<gene>
    <name evidence="1" type="ordered locus">Dda3937_04357</name>
</gene>
<name>E0SKI6_DICD3</name>
<evidence type="ECO:0000313" key="2">
    <source>
        <dbReference type="Proteomes" id="UP000006859"/>
    </source>
</evidence>
<accession>E0SKI6</accession>
<dbReference type="STRING" id="198628.Dda3937_04357"/>
<sequence length="75" mass="8650">MRSEIYPVFFILTLLFSAIRLNNSVFYYQQVGCILFFCGQDTVLPFPQRETFACSSAITVFKKRVFITLKAAIIL</sequence>
<dbReference type="KEGG" id="ddd:Dda3937_04357"/>
<evidence type="ECO:0000313" key="1">
    <source>
        <dbReference type="EMBL" id="ADM99275.1"/>
    </source>
</evidence>
<dbReference type="EMBL" id="CP002038">
    <property type="protein sequence ID" value="ADM99275.1"/>
    <property type="molecule type" value="Genomic_DNA"/>
</dbReference>
<keyword evidence="2" id="KW-1185">Reference proteome</keyword>
<organism evidence="1 2">
    <name type="scientific">Dickeya dadantii (strain 3937)</name>
    <name type="common">Erwinia chrysanthemi (strain 3937)</name>
    <dbReference type="NCBI Taxonomy" id="198628"/>
    <lineage>
        <taxon>Bacteria</taxon>
        <taxon>Pseudomonadati</taxon>
        <taxon>Pseudomonadota</taxon>
        <taxon>Gammaproteobacteria</taxon>
        <taxon>Enterobacterales</taxon>
        <taxon>Pectobacteriaceae</taxon>
        <taxon>Dickeya</taxon>
    </lineage>
</organism>
<proteinExistence type="predicted"/>
<reference evidence="1 2" key="1">
    <citation type="journal article" date="2011" name="J. Bacteriol.">
        <title>Genome sequence of the plant-pathogenic bacterium Dickeya dadantii 3937.</title>
        <authorList>
            <person name="Glasner J.D."/>
            <person name="Yang C.H."/>
            <person name="Reverchon S."/>
            <person name="Hugouvieux-Cotte-Pattat N."/>
            <person name="Condemine G."/>
            <person name="Bohin J.P."/>
            <person name="Van Gijsegem F."/>
            <person name="Yang S."/>
            <person name="Franza T."/>
            <person name="Expert D."/>
            <person name="Plunkett G. III"/>
            <person name="San Francisco M.J."/>
            <person name="Charkowski A.O."/>
            <person name="Py B."/>
            <person name="Bell K."/>
            <person name="Rauscher L."/>
            <person name="Rodriguez-Palenzuela P."/>
            <person name="Toussaint A."/>
            <person name="Holeva M.C."/>
            <person name="He S.Y."/>
            <person name="Douet V."/>
            <person name="Boccara M."/>
            <person name="Blanco C."/>
            <person name="Toth I."/>
            <person name="Anderson B.D."/>
            <person name="Biehl B.S."/>
            <person name="Mau B."/>
            <person name="Flynn S.M."/>
            <person name="Barras F."/>
            <person name="Lindeberg M."/>
            <person name="Birch P.R."/>
            <person name="Tsuyumu S."/>
            <person name="Shi X."/>
            <person name="Hibbing M."/>
            <person name="Yap M.N."/>
            <person name="Carpentier M."/>
            <person name="Dassa E."/>
            <person name="Umehara M."/>
            <person name="Kim J.F."/>
            <person name="Rusch M."/>
            <person name="Soni P."/>
            <person name="Mayhew G.F."/>
            <person name="Fouts D.E."/>
            <person name="Gill S.R."/>
            <person name="Blattner F.R."/>
            <person name="Keen N.T."/>
            <person name="Perna N.T."/>
        </authorList>
    </citation>
    <scope>NUCLEOTIDE SEQUENCE [LARGE SCALE GENOMIC DNA]</scope>
    <source>
        <strain evidence="1 2">3937</strain>
    </source>
</reference>
<protein>
    <submittedName>
        <fullName evidence="1">Uncharacterized protein</fullName>
    </submittedName>
</protein>
<dbReference type="Proteomes" id="UP000006859">
    <property type="component" value="Chromosome"/>
</dbReference>
<dbReference type="HOGENOM" id="CLU_2665221_0_0_6"/>
<dbReference type="AlphaFoldDB" id="E0SKI6"/>